<evidence type="ECO:0000256" key="1">
    <source>
        <dbReference type="SAM" id="Phobius"/>
    </source>
</evidence>
<dbReference type="OrthoDB" id="5799255at2759"/>
<dbReference type="GO" id="GO:0005886">
    <property type="term" value="C:plasma membrane"/>
    <property type="evidence" value="ECO:0007669"/>
    <property type="project" value="TreeGrafter"/>
</dbReference>
<organism evidence="2 3">
    <name type="scientific">Caenorhabditis angaria</name>
    <dbReference type="NCBI Taxonomy" id="860376"/>
    <lineage>
        <taxon>Eukaryota</taxon>
        <taxon>Metazoa</taxon>
        <taxon>Ecdysozoa</taxon>
        <taxon>Nematoda</taxon>
        <taxon>Chromadorea</taxon>
        <taxon>Rhabditida</taxon>
        <taxon>Rhabditina</taxon>
        <taxon>Rhabditomorpha</taxon>
        <taxon>Rhabditoidea</taxon>
        <taxon>Rhabditidae</taxon>
        <taxon>Peloderinae</taxon>
        <taxon>Caenorhabditis</taxon>
    </lineage>
</organism>
<accession>A0A9P1N642</accession>
<feature type="transmembrane region" description="Helical" evidence="1">
    <location>
        <begin position="79"/>
        <end position="106"/>
    </location>
</feature>
<dbReference type="SUPFAM" id="SSF81321">
    <property type="entry name" value="Family A G protein-coupled receptor-like"/>
    <property type="match status" value="1"/>
</dbReference>
<proteinExistence type="predicted"/>
<comment type="caution">
    <text evidence="2">The sequence shown here is derived from an EMBL/GenBank/DDBJ whole genome shotgun (WGS) entry which is preliminary data.</text>
</comment>
<dbReference type="AlphaFoldDB" id="A0A9P1N642"/>
<dbReference type="PANTHER" id="PTHR22943:SF103">
    <property type="entry name" value="SEVEN TM RECEPTOR"/>
    <property type="match status" value="1"/>
</dbReference>
<reference evidence="2" key="1">
    <citation type="submission" date="2022-11" db="EMBL/GenBank/DDBJ databases">
        <authorList>
            <person name="Kikuchi T."/>
        </authorList>
    </citation>
    <scope>NUCLEOTIDE SEQUENCE</scope>
    <source>
        <strain evidence="2">PS1010</strain>
    </source>
</reference>
<protein>
    <recommendedName>
        <fullName evidence="4">7TM GPCR serpentine receptor class x (Srx) domain-containing protein</fullName>
    </recommendedName>
</protein>
<dbReference type="GO" id="GO:0038022">
    <property type="term" value="F:G protein-coupled olfactory receptor activity"/>
    <property type="evidence" value="ECO:0007669"/>
    <property type="project" value="TreeGrafter"/>
</dbReference>
<gene>
    <name evidence="2" type="ORF">CAMP_LOCUS13861</name>
</gene>
<keyword evidence="3" id="KW-1185">Reference proteome</keyword>
<sequence>MFYNTLDVIMLPIVHVHNAGFIYLSTSAFRFRPFGLILAVLQSENVLEMFKIDIRNSGYYAIIYYYFDEARGKIRINELSLICLILVGSVFMMSMLVIFISGYKLYKIVHDVNLLKSTSSRNIHRELFWTLIVQSATPFLLFYLPTYILLFAPVFQVKIGLLEYIQPMFLSIYPILDSLTVILFYRGFRKALKDIFSKSRVSQN</sequence>
<keyword evidence="1" id="KW-1133">Transmembrane helix</keyword>
<keyword evidence="1" id="KW-0472">Membrane</keyword>
<keyword evidence="1" id="KW-0812">Transmembrane</keyword>
<dbReference type="GO" id="GO:0042048">
    <property type="term" value="P:olfactory behavior"/>
    <property type="evidence" value="ECO:0007669"/>
    <property type="project" value="TreeGrafter"/>
</dbReference>
<dbReference type="EMBL" id="CANHGI010000005">
    <property type="protein sequence ID" value="CAI5451224.1"/>
    <property type="molecule type" value="Genomic_DNA"/>
</dbReference>
<evidence type="ECO:0000313" key="2">
    <source>
        <dbReference type="EMBL" id="CAI5451224.1"/>
    </source>
</evidence>
<dbReference type="Proteomes" id="UP001152747">
    <property type="component" value="Unassembled WGS sequence"/>
</dbReference>
<evidence type="ECO:0008006" key="4">
    <source>
        <dbReference type="Google" id="ProtNLM"/>
    </source>
</evidence>
<feature type="transmembrane region" description="Helical" evidence="1">
    <location>
        <begin position="127"/>
        <end position="152"/>
    </location>
</feature>
<dbReference type="InterPro" id="IPR019428">
    <property type="entry name" value="7TM_GPCR_serpentine_rcpt_Str"/>
</dbReference>
<dbReference type="Pfam" id="PF10326">
    <property type="entry name" value="7TM_GPCR_Str"/>
    <property type="match status" value="1"/>
</dbReference>
<feature type="transmembrane region" description="Helical" evidence="1">
    <location>
        <begin position="164"/>
        <end position="185"/>
    </location>
</feature>
<name>A0A9P1N642_9PELO</name>
<evidence type="ECO:0000313" key="3">
    <source>
        <dbReference type="Proteomes" id="UP001152747"/>
    </source>
</evidence>
<dbReference type="PANTHER" id="PTHR22943">
    <property type="entry name" value="7-TRANSMEMBRANE DOMAIN RECEPTOR C.ELEGANS"/>
    <property type="match status" value="1"/>
</dbReference>